<keyword evidence="5 6" id="KW-0472">Membrane</keyword>
<gene>
    <name evidence="7" type="ORF">GDO81_027944</name>
</gene>
<evidence type="ECO:0000313" key="8">
    <source>
        <dbReference type="Proteomes" id="UP000824782"/>
    </source>
</evidence>
<protein>
    <submittedName>
        <fullName evidence="7">Uncharacterized protein</fullName>
    </submittedName>
</protein>
<evidence type="ECO:0000256" key="1">
    <source>
        <dbReference type="ARBA" id="ARBA00004370"/>
    </source>
</evidence>
<keyword evidence="4 6" id="KW-1133">Transmembrane helix</keyword>
<dbReference type="Proteomes" id="UP000824782">
    <property type="component" value="Unassembled WGS sequence"/>
</dbReference>
<evidence type="ECO:0000256" key="3">
    <source>
        <dbReference type="ARBA" id="ARBA00022692"/>
    </source>
</evidence>
<feature type="transmembrane region" description="Helical" evidence="6">
    <location>
        <begin position="53"/>
        <end position="76"/>
    </location>
</feature>
<dbReference type="InterPro" id="IPR051423">
    <property type="entry name" value="CD225/Dispanin"/>
</dbReference>
<organism evidence="7 8">
    <name type="scientific">Engystomops pustulosus</name>
    <name type="common">Tungara frog</name>
    <name type="synonym">Physalaemus pustulosus</name>
    <dbReference type="NCBI Taxonomy" id="76066"/>
    <lineage>
        <taxon>Eukaryota</taxon>
        <taxon>Metazoa</taxon>
        <taxon>Chordata</taxon>
        <taxon>Craniata</taxon>
        <taxon>Vertebrata</taxon>
        <taxon>Euteleostomi</taxon>
        <taxon>Amphibia</taxon>
        <taxon>Batrachia</taxon>
        <taxon>Anura</taxon>
        <taxon>Neobatrachia</taxon>
        <taxon>Hyloidea</taxon>
        <taxon>Leptodactylidae</taxon>
        <taxon>Leiuperinae</taxon>
        <taxon>Engystomops</taxon>
    </lineage>
</organism>
<evidence type="ECO:0000256" key="4">
    <source>
        <dbReference type="ARBA" id="ARBA00022989"/>
    </source>
</evidence>
<comment type="caution">
    <text evidence="7">The sequence shown here is derived from an EMBL/GenBank/DDBJ whole genome shotgun (WGS) entry which is preliminary data.</text>
</comment>
<reference evidence="7" key="1">
    <citation type="thesis" date="2020" institute="ProQuest LLC" country="789 East Eisenhower Parkway, Ann Arbor, MI, USA">
        <title>Comparative Genomics and Chromosome Evolution.</title>
        <authorList>
            <person name="Mudd A.B."/>
        </authorList>
    </citation>
    <scope>NUCLEOTIDE SEQUENCE</scope>
    <source>
        <strain evidence="7">237g6f4</strain>
        <tissue evidence="7">Blood</tissue>
    </source>
</reference>
<evidence type="ECO:0000256" key="2">
    <source>
        <dbReference type="ARBA" id="ARBA00006843"/>
    </source>
</evidence>
<dbReference type="InterPro" id="IPR007593">
    <property type="entry name" value="CD225/Dispanin_fam"/>
</dbReference>
<evidence type="ECO:0000256" key="6">
    <source>
        <dbReference type="SAM" id="Phobius"/>
    </source>
</evidence>
<dbReference type="PANTHER" id="PTHR14948:SF46">
    <property type="entry name" value="DISPANIN SUBFAMILY A MEMBER 2B-LIKE-RELATED"/>
    <property type="match status" value="1"/>
</dbReference>
<accession>A0AAV6ZH77</accession>
<dbReference type="PANTHER" id="PTHR14948">
    <property type="entry name" value="NG5"/>
    <property type="match status" value="1"/>
</dbReference>
<dbReference type="Pfam" id="PF04505">
    <property type="entry name" value="CD225"/>
    <property type="match status" value="1"/>
</dbReference>
<feature type="transmembrane region" description="Helical" evidence="6">
    <location>
        <begin position="97"/>
        <end position="124"/>
    </location>
</feature>
<evidence type="ECO:0000256" key="5">
    <source>
        <dbReference type="ARBA" id="ARBA00023136"/>
    </source>
</evidence>
<dbReference type="GO" id="GO:0016020">
    <property type="term" value="C:membrane"/>
    <property type="evidence" value="ECO:0007669"/>
    <property type="project" value="UniProtKB-SubCell"/>
</dbReference>
<name>A0AAV6ZH77_ENGPU</name>
<dbReference type="AlphaFoldDB" id="A0AAV6ZH77"/>
<sequence length="127" mass="14018">METPKYPPPYPNYVIPPEYGAPVKTPDYVPPPPLVVTTQPSAAVVPPPVYRDFLVWSIVNLICFLPLGLIAFIFSIETCCDKKRKDYVAAASCSRSAFIINLLACGLGFCIYIAWIVFVMVMAISLT</sequence>
<keyword evidence="8" id="KW-1185">Reference proteome</keyword>
<dbReference type="EMBL" id="WNYA01000668">
    <property type="protein sequence ID" value="KAG8547615.1"/>
    <property type="molecule type" value="Genomic_DNA"/>
</dbReference>
<proteinExistence type="inferred from homology"/>
<keyword evidence="3 6" id="KW-0812">Transmembrane</keyword>
<comment type="subcellular location">
    <subcellularLocation>
        <location evidence="1">Membrane</location>
    </subcellularLocation>
</comment>
<comment type="similarity">
    <text evidence="2">Belongs to the CD225/Dispanin family.</text>
</comment>
<evidence type="ECO:0000313" key="7">
    <source>
        <dbReference type="EMBL" id="KAG8547615.1"/>
    </source>
</evidence>